<proteinExistence type="predicted"/>
<gene>
    <name evidence="1" type="ORF">SAMN06295987_104218</name>
</gene>
<dbReference type="InterPro" id="IPR022050">
    <property type="entry name" value="T_hemolysin"/>
</dbReference>
<dbReference type="AlphaFoldDB" id="A0A1U6I5N7"/>
<reference evidence="2" key="1">
    <citation type="submission" date="2017-02" db="EMBL/GenBank/DDBJ databases">
        <authorList>
            <person name="Varghese N."/>
            <person name="Submissions S."/>
        </authorList>
    </citation>
    <scope>NUCLEOTIDE SEQUENCE [LARGE SCALE GENOMIC DNA]</scope>
    <source>
        <strain evidence="2">SM117</strain>
    </source>
</reference>
<dbReference type="RefSeq" id="WP_079730878.1">
    <property type="nucleotide sequence ID" value="NZ_FVZE01000004.1"/>
</dbReference>
<dbReference type="Proteomes" id="UP000190989">
    <property type="component" value="Unassembled WGS sequence"/>
</dbReference>
<keyword evidence="2" id="KW-1185">Reference proteome</keyword>
<dbReference type="STRING" id="428990.SAMN06295987_104218"/>
<accession>A0A1U6I5N7</accession>
<organism evidence="1 2">
    <name type="scientific">Novosphingobium mathurense</name>
    <dbReference type="NCBI Taxonomy" id="428990"/>
    <lineage>
        <taxon>Bacteria</taxon>
        <taxon>Pseudomonadati</taxon>
        <taxon>Pseudomonadota</taxon>
        <taxon>Alphaproteobacteria</taxon>
        <taxon>Sphingomonadales</taxon>
        <taxon>Sphingomonadaceae</taxon>
        <taxon>Novosphingobium</taxon>
    </lineage>
</organism>
<evidence type="ECO:0000313" key="1">
    <source>
        <dbReference type="EMBL" id="SLK03305.1"/>
    </source>
</evidence>
<evidence type="ECO:0000313" key="2">
    <source>
        <dbReference type="Proteomes" id="UP000190989"/>
    </source>
</evidence>
<protein>
    <submittedName>
        <fullName evidence="1">Thermostable hemolysin</fullName>
    </submittedName>
</protein>
<dbReference type="EMBL" id="FVZE01000004">
    <property type="protein sequence ID" value="SLK03305.1"/>
    <property type="molecule type" value="Genomic_DNA"/>
</dbReference>
<dbReference type="Pfam" id="PF12261">
    <property type="entry name" value="T_hemolysin"/>
    <property type="match status" value="1"/>
</dbReference>
<sequence length="181" mass="19705">MSETSSIDLVRRRYLEAHGASVQAGYAAILHVSHQNTAHAALGYRRAGEETLYLERYLDRPVEQCLTDALGLYIERAAVIEIGNLAADDAFAMVTLWGMAANDLGADCEVAVATLTAPLRHMFERLGVTLHVLAKADPECADDPAAWGNYYANDPMVCAGLITQGQRAISTFLARRRRIAA</sequence>
<name>A0A1U6I5N7_9SPHN</name>